<dbReference type="SUPFAM" id="SSF46785">
    <property type="entry name" value="Winged helix' DNA-binding domain"/>
    <property type="match status" value="1"/>
</dbReference>
<keyword evidence="2" id="KW-0238">DNA-binding</keyword>
<dbReference type="SMART" id="SM00415">
    <property type="entry name" value="HSF"/>
    <property type="match status" value="1"/>
</dbReference>
<dbReference type="PRINTS" id="PR00056">
    <property type="entry name" value="HSFDOMAIN"/>
</dbReference>
<evidence type="ECO:0000313" key="7">
    <source>
        <dbReference type="Proteomes" id="UP000266841"/>
    </source>
</evidence>
<dbReference type="OrthoDB" id="79033at2759"/>
<keyword evidence="3" id="KW-0539">Nucleus</keyword>
<dbReference type="PANTHER" id="PTHR10015:SF206">
    <property type="entry name" value="HSF-TYPE DNA-BINDING DOMAIN-CONTAINING PROTEIN"/>
    <property type="match status" value="1"/>
</dbReference>
<accession>K0SD31</accession>
<dbReference type="Gene3D" id="1.10.10.10">
    <property type="entry name" value="Winged helix-like DNA-binding domain superfamily/Winged helix DNA-binding domain"/>
    <property type="match status" value="1"/>
</dbReference>
<name>K0SD31_THAOC</name>
<gene>
    <name evidence="6" type="ORF">THAOC_16524</name>
</gene>
<proteinExistence type="inferred from homology"/>
<dbReference type="GO" id="GO:0043565">
    <property type="term" value="F:sequence-specific DNA binding"/>
    <property type="evidence" value="ECO:0007669"/>
    <property type="project" value="InterPro"/>
</dbReference>
<feature type="domain" description="HSF-type DNA-binding" evidence="5">
    <location>
        <begin position="99"/>
        <end position="194"/>
    </location>
</feature>
<organism evidence="6 7">
    <name type="scientific">Thalassiosira oceanica</name>
    <name type="common">Marine diatom</name>
    <dbReference type="NCBI Taxonomy" id="159749"/>
    <lineage>
        <taxon>Eukaryota</taxon>
        <taxon>Sar</taxon>
        <taxon>Stramenopiles</taxon>
        <taxon>Ochrophyta</taxon>
        <taxon>Bacillariophyta</taxon>
        <taxon>Coscinodiscophyceae</taxon>
        <taxon>Thalassiosirophycidae</taxon>
        <taxon>Thalassiosirales</taxon>
        <taxon>Thalassiosiraceae</taxon>
        <taxon>Thalassiosira</taxon>
    </lineage>
</organism>
<dbReference type="InterPro" id="IPR036388">
    <property type="entry name" value="WH-like_DNA-bd_sf"/>
</dbReference>
<comment type="caution">
    <text evidence="6">The sequence shown here is derived from an EMBL/GenBank/DDBJ whole genome shotgun (WGS) entry which is preliminary data.</text>
</comment>
<dbReference type="EMBL" id="AGNL01018588">
    <property type="protein sequence ID" value="EJK62849.1"/>
    <property type="molecule type" value="Genomic_DNA"/>
</dbReference>
<reference evidence="6 7" key="1">
    <citation type="journal article" date="2012" name="Genome Biol.">
        <title>Genome and low-iron response of an oceanic diatom adapted to chronic iron limitation.</title>
        <authorList>
            <person name="Lommer M."/>
            <person name="Specht M."/>
            <person name="Roy A.S."/>
            <person name="Kraemer L."/>
            <person name="Andreson R."/>
            <person name="Gutowska M.A."/>
            <person name="Wolf J."/>
            <person name="Bergner S.V."/>
            <person name="Schilhabel M.B."/>
            <person name="Klostermeier U.C."/>
            <person name="Beiko R.G."/>
            <person name="Rosenstiel P."/>
            <person name="Hippler M."/>
            <person name="Laroche J."/>
        </authorList>
    </citation>
    <scope>NUCLEOTIDE SEQUENCE [LARGE SCALE GENOMIC DNA]</scope>
    <source>
        <strain evidence="6 7">CCMP1005</strain>
    </source>
</reference>
<evidence type="ECO:0000256" key="4">
    <source>
        <dbReference type="RuleBase" id="RU004020"/>
    </source>
</evidence>
<dbReference type="eggNOG" id="KOG0627">
    <property type="taxonomic scope" value="Eukaryota"/>
</dbReference>
<evidence type="ECO:0000313" key="6">
    <source>
        <dbReference type="EMBL" id="EJK62849.1"/>
    </source>
</evidence>
<dbReference type="FunFam" id="1.10.10.10:FF:000479">
    <property type="entry name" value="Predicted protein"/>
    <property type="match status" value="1"/>
</dbReference>
<dbReference type="PANTHER" id="PTHR10015">
    <property type="entry name" value="HEAT SHOCK TRANSCRIPTION FACTOR"/>
    <property type="match status" value="1"/>
</dbReference>
<protein>
    <recommendedName>
        <fullName evidence="5">HSF-type DNA-binding domain-containing protein</fullName>
    </recommendedName>
</protein>
<dbReference type="Pfam" id="PF00447">
    <property type="entry name" value="HSF_DNA-bind"/>
    <property type="match status" value="1"/>
</dbReference>
<comment type="subcellular location">
    <subcellularLocation>
        <location evidence="1">Nucleus</location>
    </subcellularLocation>
</comment>
<dbReference type="GO" id="GO:0005634">
    <property type="term" value="C:nucleus"/>
    <property type="evidence" value="ECO:0007669"/>
    <property type="project" value="UniProtKB-SubCell"/>
</dbReference>
<dbReference type="Proteomes" id="UP000266841">
    <property type="component" value="Unassembled WGS sequence"/>
</dbReference>
<dbReference type="InterPro" id="IPR036390">
    <property type="entry name" value="WH_DNA-bd_sf"/>
</dbReference>
<evidence type="ECO:0000259" key="5">
    <source>
        <dbReference type="SMART" id="SM00415"/>
    </source>
</evidence>
<comment type="similarity">
    <text evidence="4">Belongs to the HSF family.</text>
</comment>
<dbReference type="InterPro" id="IPR000232">
    <property type="entry name" value="HSF_DNA-bd"/>
</dbReference>
<dbReference type="AlphaFoldDB" id="K0SD31"/>
<dbReference type="GO" id="GO:0003700">
    <property type="term" value="F:DNA-binding transcription factor activity"/>
    <property type="evidence" value="ECO:0007669"/>
    <property type="project" value="InterPro"/>
</dbReference>
<evidence type="ECO:0000256" key="3">
    <source>
        <dbReference type="ARBA" id="ARBA00023242"/>
    </source>
</evidence>
<evidence type="ECO:0000256" key="1">
    <source>
        <dbReference type="ARBA" id="ARBA00004123"/>
    </source>
</evidence>
<sequence>MDRTADMDGGPPTLTRSAVVLNAPSSAAATTNASQPHATSATSDSQQQYVDHTYKDYAKVDRDDLALVTGLAEDEATKDLLTMEVCYGPGRTKRHCGSALLPFPAKLLDVLDRSDLSTIIDWMPHGRAFVVKQPKLLAAQILPRFFKQTKYLSFTRQLNLWGFRRITRGMDAGAYYHPLFLPGRPHLTMRMKRIKIKGTGVRLSPDPSKEPNFYRDFEAVSRPPARNPGPLPPLPSERFASIARAAAVSDYDCIVGQEESIRSSIQAGLRNLFLVAQRPVLPTPAAAPVVHQSRDLSAELVHGRHAESLNLSPPLPADSLPASRQLASSISPSSGFCHSQIFEANARSLDDARQKSLLEALGAQQRQRSFGPVALNKPSSSLGTPHHEIKHRNAPLAASPHLSSAGAQVRSPSSLELLTNVAIEEARQLEEIARTQRTTALSIQMSIQMSIRRQEEINRYLAMRKYLDGEESCLPTLP</sequence>
<keyword evidence="7" id="KW-1185">Reference proteome</keyword>
<evidence type="ECO:0000256" key="2">
    <source>
        <dbReference type="ARBA" id="ARBA00023125"/>
    </source>
</evidence>